<dbReference type="InterPro" id="IPR058980">
    <property type="entry name" value="Glyco_transf_N"/>
</dbReference>
<dbReference type="FunCoup" id="A0A6P4AEJ4">
    <property type="interactions" value="208"/>
</dbReference>
<proteinExistence type="inferred from homology"/>
<dbReference type="InterPro" id="IPR002213">
    <property type="entry name" value="UDP_glucos_trans"/>
</dbReference>
<dbReference type="GO" id="GO:0035251">
    <property type="term" value="F:UDP-glucosyltransferase activity"/>
    <property type="evidence" value="ECO:0007669"/>
    <property type="project" value="TreeGrafter"/>
</dbReference>
<dbReference type="RefSeq" id="XP_015895257.3">
    <property type="nucleotide sequence ID" value="XM_016039771.4"/>
</dbReference>
<evidence type="ECO:0000256" key="1">
    <source>
        <dbReference type="ARBA" id="ARBA00009995"/>
    </source>
</evidence>
<dbReference type="PANTHER" id="PTHR48047">
    <property type="entry name" value="GLYCOSYLTRANSFERASE"/>
    <property type="match status" value="1"/>
</dbReference>
<dbReference type="Pfam" id="PF00201">
    <property type="entry name" value="UDPGT"/>
    <property type="match status" value="1"/>
</dbReference>
<comment type="similarity">
    <text evidence="1">Belongs to the UDP-glycosyltransferase family.</text>
</comment>
<evidence type="ECO:0000313" key="6">
    <source>
        <dbReference type="RefSeq" id="XP_015895257.3"/>
    </source>
</evidence>
<dbReference type="Pfam" id="PF26168">
    <property type="entry name" value="Glyco_transf_N"/>
    <property type="match status" value="1"/>
</dbReference>
<feature type="domain" description="Glycosyltransferase N-terminal" evidence="4">
    <location>
        <begin position="8"/>
        <end position="244"/>
    </location>
</feature>
<evidence type="ECO:0000259" key="4">
    <source>
        <dbReference type="Pfam" id="PF26168"/>
    </source>
</evidence>
<dbReference type="CDD" id="cd03784">
    <property type="entry name" value="GT1_Gtf-like"/>
    <property type="match status" value="1"/>
</dbReference>
<keyword evidence="2" id="KW-0328">Glycosyltransferase</keyword>
<dbReference type="KEGG" id="zju:107429124"/>
<name>A0A6P4AEJ4_ZIZJJ</name>
<dbReference type="GeneID" id="107429124"/>
<gene>
    <name evidence="6" type="primary">LOC107429124</name>
</gene>
<sequence>MSKGQPHILVFPFPAQGHLLPLLDLTHQLSLRNLTITILVTPKNLSSLNQLLSLHPNNIQTLILPFPPHPNLPPGVENARDVGNHGHIPIINALSNLQEHIIQWFHSHPNPPIAIVSDFFLGWTLRLAHRINIPRISFFSSGAFSCSLLQYCWNNLNDVRGLPVVCFEDFPNSPSFKEQHLPTIFRRYVMGGNDPELQMVKDGMIANIESWGGIFNSFDELDGQYFDYLRTTIGLRRVYGVGPLSLIGVSESSKRVDPNIDSGSGSEILGWLDGCSDGSVLYVCFGSQKVLSRKQMEALASGLEQSKTKFVWVVKTGTDQEVENGYGVVPDGFEEKVAGRGLVVKKWAPQVQILNHRAVSGFLSHCGWNSTLEGIVAGVLILAWPMEAEQFVNVRLLVEDLGMAVKVCEGGDGVPDSAELGKVIAETMSLDAPQRLKVKEVRDKAFAAVNEGGSSCTGLDQLVRELHQLKNYNKQ</sequence>
<dbReference type="Proteomes" id="UP001652623">
    <property type="component" value="Chromosome 12"/>
</dbReference>
<accession>A0A6P4AEJ4</accession>
<dbReference type="AlphaFoldDB" id="A0A6P4AEJ4"/>
<organism evidence="5 6">
    <name type="scientific">Ziziphus jujuba</name>
    <name type="common">Chinese jujube</name>
    <name type="synonym">Ziziphus sativa</name>
    <dbReference type="NCBI Taxonomy" id="326968"/>
    <lineage>
        <taxon>Eukaryota</taxon>
        <taxon>Viridiplantae</taxon>
        <taxon>Streptophyta</taxon>
        <taxon>Embryophyta</taxon>
        <taxon>Tracheophyta</taxon>
        <taxon>Spermatophyta</taxon>
        <taxon>Magnoliopsida</taxon>
        <taxon>eudicotyledons</taxon>
        <taxon>Gunneridae</taxon>
        <taxon>Pentapetalae</taxon>
        <taxon>rosids</taxon>
        <taxon>fabids</taxon>
        <taxon>Rosales</taxon>
        <taxon>Rhamnaceae</taxon>
        <taxon>Paliureae</taxon>
        <taxon>Ziziphus</taxon>
    </lineage>
</organism>
<dbReference type="Gene3D" id="3.40.50.2000">
    <property type="entry name" value="Glycogen Phosphorylase B"/>
    <property type="match status" value="2"/>
</dbReference>
<dbReference type="InParanoid" id="A0A6P4AEJ4"/>
<keyword evidence="3" id="KW-0808">Transferase</keyword>
<reference evidence="6" key="1">
    <citation type="submission" date="2025-08" db="UniProtKB">
        <authorList>
            <consortium name="RefSeq"/>
        </authorList>
    </citation>
    <scope>IDENTIFICATION</scope>
    <source>
        <tissue evidence="6">Seedling</tissue>
    </source>
</reference>
<evidence type="ECO:0000256" key="3">
    <source>
        <dbReference type="ARBA" id="ARBA00022679"/>
    </source>
</evidence>
<evidence type="ECO:0000313" key="5">
    <source>
        <dbReference type="Proteomes" id="UP001652623"/>
    </source>
</evidence>
<evidence type="ECO:0000256" key="2">
    <source>
        <dbReference type="ARBA" id="ARBA00022676"/>
    </source>
</evidence>
<dbReference type="PANTHER" id="PTHR48047:SF28">
    <property type="entry name" value="F11M15.8 PROTEIN"/>
    <property type="match status" value="1"/>
</dbReference>
<dbReference type="SUPFAM" id="SSF53756">
    <property type="entry name" value="UDP-Glycosyltransferase/glycogen phosphorylase"/>
    <property type="match status" value="1"/>
</dbReference>
<keyword evidence="5" id="KW-1185">Reference proteome</keyword>
<protein>
    <submittedName>
        <fullName evidence="6">UDP-glycosyltransferase 89A2</fullName>
    </submittedName>
</protein>